<dbReference type="EMBL" id="CP060201">
    <property type="protein sequence ID" value="QNH78200.1"/>
    <property type="molecule type" value="Genomic_DNA"/>
</dbReference>
<dbReference type="Proteomes" id="UP000515277">
    <property type="component" value="Chromosome"/>
</dbReference>
<dbReference type="RefSeq" id="WP_179596923.1">
    <property type="nucleotide sequence ID" value="NZ_CP060201.1"/>
</dbReference>
<organism evidence="1 2">
    <name type="scientific">Pseudomonas protegens</name>
    <dbReference type="NCBI Taxonomy" id="380021"/>
    <lineage>
        <taxon>Bacteria</taxon>
        <taxon>Pseudomonadati</taxon>
        <taxon>Pseudomonadota</taxon>
        <taxon>Gammaproteobacteria</taxon>
        <taxon>Pseudomonadales</taxon>
        <taxon>Pseudomonadaceae</taxon>
        <taxon>Pseudomonas</taxon>
    </lineage>
</organism>
<proteinExistence type="predicted"/>
<protein>
    <submittedName>
        <fullName evidence="1">Uncharacterized protein</fullName>
    </submittedName>
</protein>
<evidence type="ECO:0000313" key="1">
    <source>
        <dbReference type="EMBL" id="QNH78200.1"/>
    </source>
</evidence>
<evidence type="ECO:0000313" key="2">
    <source>
        <dbReference type="Proteomes" id="UP000515277"/>
    </source>
</evidence>
<accession>A0A7G7XE05</accession>
<name>A0A7G7XE05_9PSED</name>
<gene>
    <name evidence="1" type="ORF">GGI48_03150</name>
</gene>
<reference evidence="2" key="1">
    <citation type="journal article" date="2020" name="Microbiol. Resour. Announc.">
        <title>Complete genome sequences of four natural Pseudomonas isolates that catabolize a wide range of aromatic compounds relevant to lignin valorization.</title>
        <authorList>
            <person name="Hatmaker E.A."/>
            <person name="Presley G."/>
            <person name="Cannon O."/>
            <person name="Guss A.M."/>
            <person name="Elkins J.G."/>
        </authorList>
    </citation>
    <scope>NUCLEOTIDE SEQUENCE [LARGE SCALE GENOMIC DNA]</scope>
    <source>
        <strain evidence="2">H1F5C</strain>
    </source>
</reference>
<sequence length="186" mass="21008">MKVATQINDYEIVEHRHRYCTWAAGRAASTKTCRFSVSTGKAIIEATGLHLLLAGPELLPPPERIDAQHKIWRELAIEAAKSKGLVGFGHGVAAKLINVYLKGAFVCGGQELHPHVQALHPPIDKLLLDELYHQDIGALKAVWRQARKQRWSKLDTEQYQAVINGIRDALQGKPLWHIEFYWRGHQ</sequence>
<dbReference type="AlphaFoldDB" id="A0A7G7XE05"/>